<dbReference type="Proteomes" id="UP001321498">
    <property type="component" value="Chromosome"/>
</dbReference>
<protein>
    <recommendedName>
        <fullName evidence="2">D-apionate lactonase N-terminal domain-containing protein</fullName>
    </recommendedName>
</protein>
<feature type="domain" description="D-apionate lactonase N-terminal" evidence="2">
    <location>
        <begin position="14"/>
        <end position="227"/>
    </location>
</feature>
<gene>
    <name evidence="3" type="ORF">GCM10025866_14420</name>
</gene>
<keyword evidence="4" id="KW-1185">Reference proteome</keyword>
<evidence type="ECO:0000313" key="3">
    <source>
        <dbReference type="EMBL" id="BDZ45533.1"/>
    </source>
</evidence>
<evidence type="ECO:0000259" key="2">
    <source>
        <dbReference type="Pfam" id="PF25837"/>
    </source>
</evidence>
<dbReference type="RefSeq" id="WP_286278830.1">
    <property type="nucleotide sequence ID" value="NZ_AP027731.1"/>
</dbReference>
<feature type="compositionally biased region" description="Basic residues" evidence="1">
    <location>
        <begin position="412"/>
        <end position="422"/>
    </location>
</feature>
<name>A0ABM8GBC3_9MICO</name>
<evidence type="ECO:0000256" key="1">
    <source>
        <dbReference type="SAM" id="MobiDB-lite"/>
    </source>
</evidence>
<sequence length="428" mass="45978">MTTPEEHARADAAWGDTEPLPAEWLSGPWRIERRGDELADIAYDGSPVLRSVRAVARDRDWGTVPTSVQSVRDEPDGLTLALRMDGLGALLDGELRVRADGDRLRVEFSCTSHTDFLRARLGLVVLHPPGVAGEALAVIAPDGSRTDGRFPETISPHQPALDIRRLEWTAEGVASALDFAGEVFEMEDQRNWTDASFKTYSTPLAVPFPVLMPAGAEVRQSVELTARRVAASRPHAASGRITLQETGRRMPQVGVGASTAPDPSPVLAAPPADSLLVELDLTTRTWQPALARAVADAHGVPLDVRVVADEGQDLSAIAAAVAPVRLARIGIYDKRTHITGPALARALQAAIGDRAERLPLVGGARSHFTELNRGPRVSPPTSRRSRSASLPRCTRASGLSSSSRSRCSARSPRMRCASRRAGRCTWGP</sequence>
<feature type="compositionally biased region" description="Low complexity" evidence="1">
    <location>
        <begin position="374"/>
        <end position="411"/>
    </location>
</feature>
<proteinExistence type="predicted"/>
<dbReference type="InterPro" id="IPR058788">
    <property type="entry name" value="ApnL_N"/>
</dbReference>
<evidence type="ECO:0000313" key="4">
    <source>
        <dbReference type="Proteomes" id="UP001321498"/>
    </source>
</evidence>
<reference evidence="4" key="1">
    <citation type="journal article" date="2019" name="Int. J. Syst. Evol. Microbiol.">
        <title>The Global Catalogue of Microorganisms (GCM) 10K type strain sequencing project: providing services to taxonomists for standard genome sequencing and annotation.</title>
        <authorList>
            <consortium name="The Broad Institute Genomics Platform"/>
            <consortium name="The Broad Institute Genome Sequencing Center for Infectious Disease"/>
            <person name="Wu L."/>
            <person name="Ma J."/>
        </authorList>
    </citation>
    <scope>NUCLEOTIDE SEQUENCE [LARGE SCALE GENOMIC DNA]</scope>
    <source>
        <strain evidence="4">NBRC 108725</strain>
    </source>
</reference>
<accession>A0ABM8GBC3</accession>
<dbReference type="Pfam" id="PF25837">
    <property type="entry name" value="Apionate_lact_N"/>
    <property type="match status" value="1"/>
</dbReference>
<feature type="region of interest" description="Disordered" evidence="1">
    <location>
        <begin position="370"/>
        <end position="428"/>
    </location>
</feature>
<organism evidence="3 4">
    <name type="scientific">Naasia aerilata</name>
    <dbReference type="NCBI Taxonomy" id="1162966"/>
    <lineage>
        <taxon>Bacteria</taxon>
        <taxon>Bacillati</taxon>
        <taxon>Actinomycetota</taxon>
        <taxon>Actinomycetes</taxon>
        <taxon>Micrococcales</taxon>
        <taxon>Microbacteriaceae</taxon>
        <taxon>Naasia</taxon>
    </lineage>
</organism>
<dbReference type="EMBL" id="AP027731">
    <property type="protein sequence ID" value="BDZ45533.1"/>
    <property type="molecule type" value="Genomic_DNA"/>
</dbReference>